<comment type="similarity">
    <text evidence="1 7">Belongs to the peptidase M16 family.</text>
</comment>
<keyword evidence="4" id="KW-0378">Hydrolase</keyword>
<dbReference type="InterPro" id="IPR050626">
    <property type="entry name" value="Peptidase_M16"/>
</dbReference>
<dbReference type="InterPro" id="IPR011765">
    <property type="entry name" value="Pept_M16_N"/>
</dbReference>
<evidence type="ECO:0000259" key="12">
    <source>
        <dbReference type="Pfam" id="PF22456"/>
    </source>
</evidence>
<evidence type="ECO:0000256" key="5">
    <source>
        <dbReference type="ARBA" id="ARBA00022833"/>
    </source>
</evidence>
<evidence type="ECO:0000313" key="13">
    <source>
        <dbReference type="EMBL" id="KAJ6636738.1"/>
    </source>
</evidence>
<dbReference type="Pfam" id="PF22456">
    <property type="entry name" value="PqqF-like_C_4"/>
    <property type="match status" value="1"/>
</dbReference>
<feature type="domain" description="Peptidase M16 N-terminal" evidence="9">
    <location>
        <begin position="80"/>
        <end position="205"/>
    </location>
</feature>
<evidence type="ECO:0000259" key="11">
    <source>
        <dbReference type="Pfam" id="PF16187"/>
    </source>
</evidence>
<dbReference type="Pfam" id="PF00675">
    <property type="entry name" value="Peptidase_M16"/>
    <property type="match status" value="1"/>
</dbReference>
<dbReference type="InterPro" id="IPR032632">
    <property type="entry name" value="Peptidase_M16_M"/>
</dbReference>
<evidence type="ECO:0000256" key="1">
    <source>
        <dbReference type="ARBA" id="ARBA00007261"/>
    </source>
</evidence>
<reference evidence="13" key="1">
    <citation type="submission" date="2022-07" db="EMBL/GenBank/DDBJ databases">
        <authorList>
            <person name="Trinca V."/>
            <person name="Uliana J.V.C."/>
            <person name="Torres T.T."/>
            <person name="Ward R.J."/>
            <person name="Monesi N."/>
        </authorList>
    </citation>
    <scope>NUCLEOTIDE SEQUENCE</scope>
    <source>
        <strain evidence="13">HSMRA1968</strain>
        <tissue evidence="13">Whole embryos</tissue>
    </source>
</reference>
<evidence type="ECO:0000256" key="7">
    <source>
        <dbReference type="RuleBase" id="RU004447"/>
    </source>
</evidence>
<accession>A0A9Q0MRM1</accession>
<dbReference type="AlphaFoldDB" id="A0A9Q0MRM1"/>
<feature type="domain" description="Peptidase M16 C-terminal" evidence="10">
    <location>
        <begin position="237"/>
        <end position="404"/>
    </location>
</feature>
<organism evidence="13 14">
    <name type="scientific">Pseudolycoriella hygida</name>
    <dbReference type="NCBI Taxonomy" id="35572"/>
    <lineage>
        <taxon>Eukaryota</taxon>
        <taxon>Metazoa</taxon>
        <taxon>Ecdysozoa</taxon>
        <taxon>Arthropoda</taxon>
        <taxon>Hexapoda</taxon>
        <taxon>Insecta</taxon>
        <taxon>Pterygota</taxon>
        <taxon>Neoptera</taxon>
        <taxon>Endopterygota</taxon>
        <taxon>Diptera</taxon>
        <taxon>Nematocera</taxon>
        <taxon>Sciaroidea</taxon>
        <taxon>Sciaridae</taxon>
        <taxon>Pseudolycoriella</taxon>
    </lineage>
</organism>
<gene>
    <name evidence="13" type="primary">Nrdc</name>
    <name evidence="13" type="ORF">Bhyg_15332</name>
</gene>
<evidence type="ECO:0000256" key="3">
    <source>
        <dbReference type="ARBA" id="ARBA00022723"/>
    </source>
</evidence>
<keyword evidence="3" id="KW-0479">Metal-binding</keyword>
<comment type="caution">
    <text evidence="13">The sequence shown here is derived from an EMBL/GenBank/DDBJ whole genome shotgun (WGS) entry which is preliminary data.</text>
</comment>
<dbReference type="InterPro" id="IPR007863">
    <property type="entry name" value="Peptidase_M16_C"/>
</dbReference>
<keyword evidence="14" id="KW-1185">Reference proteome</keyword>
<dbReference type="Pfam" id="PF16187">
    <property type="entry name" value="Peptidase_M16_M"/>
    <property type="match status" value="1"/>
</dbReference>
<dbReference type="Proteomes" id="UP001151699">
    <property type="component" value="Chromosome C"/>
</dbReference>
<sequence length="1030" mass="118787">MFKVMETPDKPDKDRKDYRIIKLENGLTALIISDPSPIIEGTSTSCANIDENIIEETDGEEDESGSEGEEEEEESSEGGPKEKLAACSLCIDVGSFSDPRDIQGLAHFLEHMIFMGSKKYPKENEFEQYIKRSSGFDNGVTDCEETLFYFEVSENSLNGAIDRFANLFKEPLMLKECMTREREAVESEFQSKGHKNEVRREQLLSSLGNVKHPTSIFTWGNLKTLQENVTDDELHHRVHEFRKRHYSAHRMYACIQARLPLDDIQAMVIEHFSDIPNNGMPGDDFSEWNHLNAFQDQFTQKIFVVKSVGNVTKLDVTFCLESLVREYKTKAHDYVAFLLAHEGKGSLASYLRKKNWILTLMAGVDDSGFDANSLYSLFTITISLTQTGMNHVKEILEAVFGFIKFISILDPRTTETLYTELQTIHANNFRFRSEQTALENVETLVVNLKYCPPKDAVTGPNLLFEYNYDLISAFVDKLNSTKGNIMITTKTPFEGREFDQKEQWFGTQYCSFDIPEDWLEKLQNPTIPDDFHLPRSNVYIPKDLTVLYNPETMKVGKYPDKIMENEICELWYRLDDKFLLPTACYNFYFKSTMCRESIENVIMMSLYSMLLEYKIVEILYPATEAGLSYSSYNSEKGLILRVDGFSQNIYHLVDTYVKNLTTFAGEVTEEEFNMFVEQLLKIYYNTLTNPKSFAKYLRLSIIENDFHPTLEKYEALKKLTLQGFQKFAAKFLKKLRIEALCQGNLSSETTRSIMENVLSHLNAERIEELTMLDLRAHKLPIGVNYLRCASMNIFDTNTVTCNYYQIGPITIKTNVLLELLMMVSEEPLFDSLRSKEQLGYDVSCSLRDNHGILGYTIVVNSQENKFSAEYIDERIEAFRVALLSIIRETCDEEFEQYKESVLKIKLSDDNNLSDEVSRNWTEITTNEYAYDRICKEVECLKNVTKSEFLEFYEKHLLESTKKFSVQVIGRTDVNPDIQPDEDTPVSLLNNKFELTFIPMLDSGRGSFIENIPLFLKTLELYPVSKTIFNS</sequence>
<dbReference type="EMBL" id="WJQU01000004">
    <property type="protein sequence ID" value="KAJ6636738.1"/>
    <property type="molecule type" value="Genomic_DNA"/>
</dbReference>
<evidence type="ECO:0000256" key="6">
    <source>
        <dbReference type="ARBA" id="ARBA00023049"/>
    </source>
</evidence>
<protein>
    <submittedName>
        <fullName evidence="13">Nardilysin</fullName>
    </submittedName>
</protein>
<dbReference type="OrthoDB" id="952271at2759"/>
<proteinExistence type="inferred from homology"/>
<dbReference type="InterPro" id="IPR001431">
    <property type="entry name" value="Pept_M16_Zn_BS"/>
</dbReference>
<dbReference type="PANTHER" id="PTHR43690">
    <property type="entry name" value="NARDILYSIN"/>
    <property type="match status" value="1"/>
</dbReference>
<feature type="domain" description="Peptidase M16 middle/third" evidence="11">
    <location>
        <begin position="429"/>
        <end position="715"/>
    </location>
</feature>
<name>A0A9Q0MRM1_9DIPT</name>
<feature type="region of interest" description="Disordered" evidence="8">
    <location>
        <begin position="56"/>
        <end position="81"/>
    </location>
</feature>
<dbReference type="GO" id="GO:0005737">
    <property type="term" value="C:cytoplasm"/>
    <property type="evidence" value="ECO:0007669"/>
    <property type="project" value="UniProtKB-ARBA"/>
</dbReference>
<evidence type="ECO:0000259" key="9">
    <source>
        <dbReference type="Pfam" id="PF00675"/>
    </source>
</evidence>
<keyword evidence="6" id="KW-0482">Metalloprotease</keyword>
<dbReference type="FunFam" id="3.30.830.10:FF:000005">
    <property type="entry name" value="nardilysin isoform X1"/>
    <property type="match status" value="1"/>
</dbReference>
<dbReference type="PROSITE" id="PS00143">
    <property type="entry name" value="INSULINASE"/>
    <property type="match status" value="1"/>
</dbReference>
<dbReference type="InterPro" id="IPR011249">
    <property type="entry name" value="Metalloenz_LuxS/M16"/>
</dbReference>
<dbReference type="InterPro" id="IPR054734">
    <property type="entry name" value="PqqF-like_C_4"/>
</dbReference>
<evidence type="ECO:0000313" key="14">
    <source>
        <dbReference type="Proteomes" id="UP001151699"/>
    </source>
</evidence>
<evidence type="ECO:0000256" key="4">
    <source>
        <dbReference type="ARBA" id="ARBA00022801"/>
    </source>
</evidence>
<dbReference type="GO" id="GO:0046872">
    <property type="term" value="F:metal ion binding"/>
    <property type="evidence" value="ECO:0007669"/>
    <property type="project" value="UniProtKB-KW"/>
</dbReference>
<dbReference type="Pfam" id="PF05193">
    <property type="entry name" value="Peptidase_M16_C"/>
    <property type="match status" value="1"/>
</dbReference>
<keyword evidence="2" id="KW-0645">Protease</keyword>
<feature type="domain" description="Coenzyme PQQ synthesis protein F-like C-terminal lobe" evidence="12">
    <location>
        <begin position="819"/>
        <end position="920"/>
    </location>
</feature>
<evidence type="ECO:0000256" key="2">
    <source>
        <dbReference type="ARBA" id="ARBA00022670"/>
    </source>
</evidence>
<dbReference type="GO" id="GO:0004222">
    <property type="term" value="F:metalloendopeptidase activity"/>
    <property type="evidence" value="ECO:0007669"/>
    <property type="project" value="InterPro"/>
</dbReference>
<dbReference type="PANTHER" id="PTHR43690:SF18">
    <property type="entry name" value="INSULIN-DEGRADING ENZYME-RELATED"/>
    <property type="match status" value="1"/>
</dbReference>
<keyword evidence="5" id="KW-0862">Zinc</keyword>
<dbReference type="GO" id="GO:0006508">
    <property type="term" value="P:proteolysis"/>
    <property type="evidence" value="ECO:0007669"/>
    <property type="project" value="UniProtKB-KW"/>
</dbReference>
<feature type="compositionally biased region" description="Acidic residues" evidence="8">
    <location>
        <begin position="56"/>
        <end position="76"/>
    </location>
</feature>
<evidence type="ECO:0000259" key="10">
    <source>
        <dbReference type="Pfam" id="PF05193"/>
    </source>
</evidence>
<evidence type="ECO:0000256" key="8">
    <source>
        <dbReference type="SAM" id="MobiDB-lite"/>
    </source>
</evidence>
<dbReference type="Gene3D" id="3.30.830.10">
    <property type="entry name" value="Metalloenzyme, LuxS/M16 peptidase-like"/>
    <property type="match status" value="4"/>
</dbReference>
<dbReference type="SUPFAM" id="SSF63411">
    <property type="entry name" value="LuxS/MPP-like metallohydrolase"/>
    <property type="match status" value="4"/>
</dbReference>